<dbReference type="InterPro" id="IPR001296">
    <property type="entry name" value="Glyco_trans_1"/>
</dbReference>
<dbReference type="GO" id="GO:0016757">
    <property type="term" value="F:glycosyltransferase activity"/>
    <property type="evidence" value="ECO:0007669"/>
    <property type="project" value="InterPro"/>
</dbReference>
<evidence type="ECO:0000313" key="3">
    <source>
        <dbReference type="Proteomes" id="UP000824175"/>
    </source>
</evidence>
<sequence length="384" mass="43635">MKPVVHIIAMHLAYGGVEKAVCAMANLFIELGYPVKLICTYRMPDAPAYPLDDRVEVTYLLKDIPNRQEFKASIASHNPFKIFKEGLRSVKILYQKKTRVKKAIMSIQDGIIITTRHEDSLVLSEHGAKSVYKIAQLHHDHEFKENFVDGFQHHYQGIDCFCLLTDQLRDEVEQMMREGGNQHTRCVTVPNFVDDYPKTVHWGDDRHGCIAVGRLHPVKGFERMIRLFQAIHEMLPDEELTILGDGEQMPVLKELVHSLKLEGCVHLVGAKKADEVAAYMEHAKLYLMTSHSEGLPFVLIEAQSHGLGTVAYDVRVGPRAVIHEGEDGYLIADDDQASFVQKVTEVLASNPECQRLGMKAYVNGQYYTKDNVKKIWQKVLEREV</sequence>
<comment type="caution">
    <text evidence="2">The sequence shown here is derived from an EMBL/GenBank/DDBJ whole genome shotgun (WGS) entry which is preliminary data.</text>
</comment>
<name>A0A9D1L1K7_9FIRM</name>
<dbReference type="AlphaFoldDB" id="A0A9D1L1K7"/>
<feature type="domain" description="Glycosyl transferase family 1" evidence="1">
    <location>
        <begin position="209"/>
        <end position="361"/>
    </location>
</feature>
<dbReference type="SUPFAM" id="SSF53756">
    <property type="entry name" value="UDP-Glycosyltransferase/glycogen phosphorylase"/>
    <property type="match status" value="1"/>
</dbReference>
<protein>
    <submittedName>
        <fullName evidence="2">Glycosyltransferase</fullName>
    </submittedName>
</protein>
<gene>
    <name evidence="2" type="ORF">IAD15_08980</name>
</gene>
<accession>A0A9D1L1K7</accession>
<dbReference type="Pfam" id="PF00534">
    <property type="entry name" value="Glycos_transf_1"/>
    <property type="match status" value="1"/>
</dbReference>
<dbReference type="PANTHER" id="PTHR12526">
    <property type="entry name" value="GLYCOSYLTRANSFERASE"/>
    <property type="match status" value="1"/>
</dbReference>
<proteinExistence type="predicted"/>
<reference evidence="2" key="2">
    <citation type="journal article" date="2021" name="PeerJ">
        <title>Extensive microbial diversity within the chicken gut microbiome revealed by metagenomics and culture.</title>
        <authorList>
            <person name="Gilroy R."/>
            <person name="Ravi A."/>
            <person name="Getino M."/>
            <person name="Pursley I."/>
            <person name="Horton D.L."/>
            <person name="Alikhan N.F."/>
            <person name="Baker D."/>
            <person name="Gharbi K."/>
            <person name="Hall N."/>
            <person name="Watson M."/>
            <person name="Adriaenssens E.M."/>
            <person name="Foster-Nyarko E."/>
            <person name="Jarju S."/>
            <person name="Secka A."/>
            <person name="Antonio M."/>
            <person name="Oren A."/>
            <person name="Chaudhuri R.R."/>
            <person name="La Ragione R."/>
            <person name="Hildebrand F."/>
            <person name="Pallen M.J."/>
        </authorList>
    </citation>
    <scope>NUCLEOTIDE SEQUENCE</scope>
    <source>
        <strain evidence="2">CHK195-11698</strain>
    </source>
</reference>
<dbReference type="Gene3D" id="3.40.50.2000">
    <property type="entry name" value="Glycogen Phosphorylase B"/>
    <property type="match status" value="2"/>
</dbReference>
<evidence type="ECO:0000259" key="1">
    <source>
        <dbReference type="Pfam" id="PF00534"/>
    </source>
</evidence>
<organism evidence="2 3">
    <name type="scientific">Candidatus Fimiplasma intestinipullorum</name>
    <dbReference type="NCBI Taxonomy" id="2840825"/>
    <lineage>
        <taxon>Bacteria</taxon>
        <taxon>Bacillati</taxon>
        <taxon>Bacillota</taxon>
        <taxon>Clostridia</taxon>
        <taxon>Eubacteriales</taxon>
        <taxon>Candidatus Fimiplasma</taxon>
    </lineage>
</organism>
<dbReference type="EMBL" id="DVMJ01000077">
    <property type="protein sequence ID" value="HIU14186.1"/>
    <property type="molecule type" value="Genomic_DNA"/>
</dbReference>
<evidence type="ECO:0000313" key="2">
    <source>
        <dbReference type="EMBL" id="HIU14186.1"/>
    </source>
</evidence>
<reference evidence="2" key="1">
    <citation type="submission" date="2020-10" db="EMBL/GenBank/DDBJ databases">
        <authorList>
            <person name="Gilroy R."/>
        </authorList>
    </citation>
    <scope>NUCLEOTIDE SEQUENCE</scope>
    <source>
        <strain evidence="2">CHK195-11698</strain>
    </source>
</reference>
<dbReference type="Proteomes" id="UP000824175">
    <property type="component" value="Unassembled WGS sequence"/>
</dbReference>